<feature type="signal peptide" evidence="2">
    <location>
        <begin position="1"/>
        <end position="36"/>
    </location>
</feature>
<dbReference type="Gene3D" id="2.60.120.200">
    <property type="match status" value="1"/>
</dbReference>
<dbReference type="AlphaFoldDB" id="A0A5S4ETT6"/>
<evidence type="ECO:0000256" key="2">
    <source>
        <dbReference type="SAM" id="SignalP"/>
    </source>
</evidence>
<dbReference type="EMBL" id="VCKY01000587">
    <property type="protein sequence ID" value="TMR00430.1"/>
    <property type="molecule type" value="Genomic_DNA"/>
</dbReference>
<dbReference type="GO" id="GO:0031221">
    <property type="term" value="P:arabinan metabolic process"/>
    <property type="evidence" value="ECO:0007669"/>
    <property type="project" value="InterPro"/>
</dbReference>
<feature type="disulfide bond" evidence="1">
    <location>
        <begin position="42"/>
        <end position="52"/>
    </location>
</feature>
<evidence type="ECO:0000313" key="4">
    <source>
        <dbReference type="EMBL" id="TMR00430.1"/>
    </source>
</evidence>
<dbReference type="Proteomes" id="UP000309128">
    <property type="component" value="Unassembled WGS sequence"/>
</dbReference>
<dbReference type="SUPFAM" id="SSF49899">
    <property type="entry name" value="Concanavalin A-like lectins/glucanases"/>
    <property type="match status" value="1"/>
</dbReference>
<sequence>MNVKKRLSRLMAAVGISLLLAAAGSYVVLDAPSAGAATTGPCDIYTSSGTPCVAAHSTTRALYGAYNGPLYQVRRSSDNTTRDIGVLSAGGVANAATQDSF</sequence>
<dbReference type="InterPro" id="IPR013320">
    <property type="entry name" value="ConA-like_dom_sf"/>
</dbReference>
<accession>A0A5S4ETT6</accession>
<gene>
    <name evidence="4" type="ORF">ETD86_54700</name>
</gene>
<dbReference type="GO" id="GO:0045490">
    <property type="term" value="P:pectin catabolic process"/>
    <property type="evidence" value="ECO:0007669"/>
    <property type="project" value="TreeGrafter"/>
</dbReference>
<evidence type="ECO:0000256" key="1">
    <source>
        <dbReference type="PIRSR" id="PIRSR638964-3"/>
    </source>
</evidence>
<evidence type="ECO:0000313" key="5">
    <source>
        <dbReference type="Proteomes" id="UP000309128"/>
    </source>
</evidence>
<dbReference type="PANTHER" id="PTHR39447:SF2">
    <property type="entry name" value="ALPHA-L-ARABINOFURANOSIDASE B"/>
    <property type="match status" value="1"/>
</dbReference>
<dbReference type="InterPro" id="IPR015289">
    <property type="entry name" value="A-L-arabinofuranosidase_B_cat"/>
</dbReference>
<dbReference type="GO" id="GO:0019566">
    <property type="term" value="P:arabinose metabolic process"/>
    <property type="evidence" value="ECO:0007669"/>
    <property type="project" value="InterPro"/>
</dbReference>
<dbReference type="PANTHER" id="PTHR39447">
    <property type="entry name" value="ALPHA-L-ARABINOFURANOSIDASE B"/>
    <property type="match status" value="1"/>
</dbReference>
<reference evidence="4 5" key="1">
    <citation type="submission" date="2019-05" db="EMBL/GenBank/DDBJ databases">
        <title>Draft genome sequence of Nonomuraea turkmeniaca DSM 43926.</title>
        <authorList>
            <person name="Saricaoglu S."/>
            <person name="Isik K."/>
        </authorList>
    </citation>
    <scope>NUCLEOTIDE SEQUENCE [LARGE SCALE GENOMIC DNA]</scope>
    <source>
        <strain evidence="4 5">DSM 43926</strain>
    </source>
</reference>
<keyword evidence="1" id="KW-1015">Disulfide bond</keyword>
<comment type="caution">
    <text evidence="4">The sequence shown here is derived from an EMBL/GenBank/DDBJ whole genome shotgun (WGS) entry which is preliminary data.</text>
</comment>
<dbReference type="InterPro" id="IPR038964">
    <property type="entry name" value="ABFB"/>
</dbReference>
<feature type="domain" description="Alpha-L-arabinofuranosidase B catalytic" evidence="3">
    <location>
        <begin position="41"/>
        <end position="101"/>
    </location>
</feature>
<keyword evidence="2" id="KW-0732">Signal</keyword>
<protein>
    <submittedName>
        <fullName evidence="4">Alpha-L-arabinofuranosidase</fullName>
    </submittedName>
</protein>
<feature type="chain" id="PRO_5024446456" evidence="2">
    <location>
        <begin position="37"/>
        <end position="101"/>
    </location>
</feature>
<organism evidence="4 5">
    <name type="scientific">Nonomuraea turkmeniaca</name>
    <dbReference type="NCBI Taxonomy" id="103838"/>
    <lineage>
        <taxon>Bacteria</taxon>
        <taxon>Bacillati</taxon>
        <taxon>Actinomycetota</taxon>
        <taxon>Actinomycetes</taxon>
        <taxon>Streptosporangiales</taxon>
        <taxon>Streptosporangiaceae</taxon>
        <taxon>Nonomuraea</taxon>
    </lineage>
</organism>
<name>A0A5S4ETT6_9ACTN</name>
<proteinExistence type="predicted"/>
<dbReference type="Pfam" id="PF09206">
    <property type="entry name" value="ArabFuran-catal"/>
    <property type="match status" value="1"/>
</dbReference>
<dbReference type="GO" id="GO:0046556">
    <property type="term" value="F:alpha-L-arabinofuranosidase activity"/>
    <property type="evidence" value="ECO:0007669"/>
    <property type="project" value="InterPro"/>
</dbReference>
<evidence type="ECO:0000259" key="3">
    <source>
        <dbReference type="Pfam" id="PF09206"/>
    </source>
</evidence>
<keyword evidence="5" id="KW-1185">Reference proteome</keyword>
<feature type="non-terminal residue" evidence="4">
    <location>
        <position position="101"/>
    </location>
</feature>